<name>A0ABQ5WFU6_GLUJA</name>
<dbReference type="EC" id="3.5.4.2" evidence="2 6"/>
<evidence type="ECO:0000259" key="8">
    <source>
        <dbReference type="Pfam" id="PF13382"/>
    </source>
</evidence>
<proteinExistence type="inferred from homology"/>
<dbReference type="CDD" id="cd01295">
    <property type="entry name" value="AdeC"/>
    <property type="match status" value="1"/>
</dbReference>
<evidence type="ECO:0000256" key="2">
    <source>
        <dbReference type="ARBA" id="ARBA00012782"/>
    </source>
</evidence>
<dbReference type="InterPro" id="IPR026912">
    <property type="entry name" value="Adenine_deam_C"/>
</dbReference>
<dbReference type="Pfam" id="PF13382">
    <property type="entry name" value="Adenine_deam_C"/>
    <property type="match status" value="1"/>
</dbReference>
<protein>
    <recommendedName>
        <fullName evidence="2 6">Adenine deaminase</fullName>
        <shortName evidence="6">Adenase</shortName>
        <shortName evidence="6">Adenine aminase</shortName>
        <ecNumber evidence="2 6">3.5.4.2</ecNumber>
    </recommendedName>
</protein>
<organism evidence="9 10">
    <name type="scientific">Gluconobacter japonicus</name>
    <dbReference type="NCBI Taxonomy" id="376620"/>
    <lineage>
        <taxon>Bacteria</taxon>
        <taxon>Pseudomonadati</taxon>
        <taxon>Pseudomonadota</taxon>
        <taxon>Alphaproteobacteria</taxon>
        <taxon>Acetobacterales</taxon>
        <taxon>Acetobacteraceae</taxon>
        <taxon>Gluconobacter</taxon>
    </lineage>
</organism>
<dbReference type="PANTHER" id="PTHR11113">
    <property type="entry name" value="N-ACETYLGLUCOSAMINE-6-PHOSPHATE DEACETYLASE"/>
    <property type="match status" value="1"/>
</dbReference>
<dbReference type="HAMAP" id="MF_01518">
    <property type="entry name" value="Adenine_deamin"/>
    <property type="match status" value="1"/>
</dbReference>
<dbReference type="RefSeq" id="WP_062505415.1">
    <property type="nucleotide sequence ID" value="NZ_BEWO01000001.1"/>
</dbReference>
<keyword evidence="10" id="KW-1185">Reference proteome</keyword>
<accession>A0ABQ5WFU6</accession>
<evidence type="ECO:0000256" key="5">
    <source>
        <dbReference type="ARBA" id="ARBA00047720"/>
    </source>
</evidence>
<comment type="caution">
    <text evidence="9">The sequence shown here is derived from an EMBL/GenBank/DDBJ whole genome shotgun (WGS) entry which is preliminary data.</text>
</comment>
<comment type="similarity">
    <text evidence="1 6">Belongs to the metallo-dependent hydrolases superfamily. Adenine deaminase family.</text>
</comment>
<feature type="domain" description="Amidohydrolase-related" evidence="7">
    <location>
        <begin position="66"/>
        <end position="347"/>
    </location>
</feature>
<dbReference type="SUPFAM" id="SSF51338">
    <property type="entry name" value="Composite domain of metallo-dependent hydrolases"/>
    <property type="match status" value="1"/>
</dbReference>
<sequence length="565" mass="60221">MQNAIQRRVAQGQGREPADLVIRNVRLFDLVTGELVPTDIALCGDRIVGTYGDYEGCVTIEGNGRIAVPGFIDTHLHVESSLVTPFEFDRCVLPHGVTTAICDPHEMANVLGRAAFDYFLAAAERTVMDLRVNLSSCVPATPMETSGATLDAADLVAYRDHPKVIGLAEFMNIPGVLNGDPGCLDKLAAFAGGHIDGHAPLMRGKALNGYLAAGISTDHEATAAAEALEKVRKGMTVLIREGSVCKDLEALVPLLNVATSPFFAFCTDDRNPLEIAHEGHLDFLIRRAIELGVEPLAAYRAASLSAANAFGLRDRGQIAPGKRADIVLLDDLEKCLVSDVISAGRLVSDDLFAQRDIIPSVGLGSVKLPGAVTAADMEIHGSGVERPVMGIIPGQIITEYLRLTLPEAEGQVLPDLTADVAKVCVVARHGHNDNIGRGFVKGFGLKHGALASSVGHDSHNICVVGTNDADMAVAVNRLEKTGGGFIAVRDGQVLAELRLPVAGLMSDAPFEQVRDDLIVLRKASKEMGVSLEEPFLQLAFLPLPVIPHLKITDLGMIDVRTMEFV</sequence>
<dbReference type="Gene3D" id="3.20.20.140">
    <property type="entry name" value="Metal-dependent hydrolases"/>
    <property type="match status" value="1"/>
</dbReference>
<evidence type="ECO:0000256" key="1">
    <source>
        <dbReference type="ARBA" id="ARBA00006773"/>
    </source>
</evidence>
<evidence type="ECO:0000256" key="4">
    <source>
        <dbReference type="ARBA" id="ARBA00023211"/>
    </source>
</evidence>
<dbReference type="Proteomes" id="UP001156613">
    <property type="component" value="Unassembled WGS sequence"/>
</dbReference>
<dbReference type="Gene3D" id="2.30.40.10">
    <property type="entry name" value="Urease, subunit C, domain 1"/>
    <property type="match status" value="1"/>
</dbReference>
<evidence type="ECO:0000256" key="3">
    <source>
        <dbReference type="ARBA" id="ARBA00022801"/>
    </source>
</evidence>
<evidence type="ECO:0000313" key="10">
    <source>
        <dbReference type="Proteomes" id="UP001156613"/>
    </source>
</evidence>
<dbReference type="InterPro" id="IPR011059">
    <property type="entry name" value="Metal-dep_hydrolase_composite"/>
</dbReference>
<reference evidence="10" key="1">
    <citation type="journal article" date="2019" name="Int. J. Syst. Evol. Microbiol.">
        <title>The Global Catalogue of Microorganisms (GCM) 10K type strain sequencing project: providing services to taxonomists for standard genome sequencing and annotation.</title>
        <authorList>
            <consortium name="The Broad Institute Genomics Platform"/>
            <consortium name="The Broad Institute Genome Sequencing Center for Infectious Disease"/>
            <person name="Wu L."/>
            <person name="Ma J."/>
        </authorList>
    </citation>
    <scope>NUCLEOTIDE SEQUENCE [LARGE SCALE GENOMIC DNA]</scope>
    <source>
        <strain evidence="10">NBRC 3271</strain>
    </source>
</reference>
<comment type="catalytic activity">
    <reaction evidence="5 6">
        <text>adenine + H2O + H(+) = hypoxanthine + NH4(+)</text>
        <dbReference type="Rhea" id="RHEA:23688"/>
        <dbReference type="ChEBI" id="CHEBI:15377"/>
        <dbReference type="ChEBI" id="CHEBI:15378"/>
        <dbReference type="ChEBI" id="CHEBI:16708"/>
        <dbReference type="ChEBI" id="CHEBI:17368"/>
        <dbReference type="ChEBI" id="CHEBI:28938"/>
        <dbReference type="EC" id="3.5.4.2"/>
    </reaction>
</comment>
<dbReference type="SUPFAM" id="SSF51556">
    <property type="entry name" value="Metallo-dependent hydrolases"/>
    <property type="match status" value="1"/>
</dbReference>
<dbReference type="Pfam" id="PF01979">
    <property type="entry name" value="Amidohydro_1"/>
    <property type="match status" value="1"/>
</dbReference>
<evidence type="ECO:0000313" key="9">
    <source>
        <dbReference type="EMBL" id="GLQ58568.1"/>
    </source>
</evidence>
<dbReference type="InterPro" id="IPR006679">
    <property type="entry name" value="Adenine_deam"/>
</dbReference>
<evidence type="ECO:0000259" key="7">
    <source>
        <dbReference type="Pfam" id="PF01979"/>
    </source>
</evidence>
<dbReference type="InterPro" id="IPR032466">
    <property type="entry name" value="Metal_Hydrolase"/>
</dbReference>
<keyword evidence="4 6" id="KW-0464">Manganese</keyword>
<dbReference type="NCBIfam" id="TIGR01178">
    <property type="entry name" value="ade"/>
    <property type="match status" value="1"/>
</dbReference>
<comment type="cofactor">
    <cofactor evidence="6">
        <name>Mn(2+)</name>
        <dbReference type="ChEBI" id="CHEBI:29035"/>
    </cofactor>
</comment>
<feature type="domain" description="Adenine deaminase C-terminal" evidence="8">
    <location>
        <begin position="395"/>
        <end position="562"/>
    </location>
</feature>
<dbReference type="EMBL" id="BSNT01000015">
    <property type="protein sequence ID" value="GLQ58568.1"/>
    <property type="molecule type" value="Genomic_DNA"/>
</dbReference>
<dbReference type="PANTHER" id="PTHR11113:SF2">
    <property type="entry name" value="ADENINE DEAMINASE"/>
    <property type="match status" value="1"/>
</dbReference>
<keyword evidence="3 6" id="KW-0378">Hydrolase</keyword>
<evidence type="ECO:0000256" key="6">
    <source>
        <dbReference type="HAMAP-Rule" id="MF_01518"/>
    </source>
</evidence>
<gene>
    <name evidence="9" type="primary">ade1</name>
    <name evidence="6" type="synonym">ade</name>
    <name evidence="9" type="ORF">GCM10010937_03700</name>
</gene>
<dbReference type="InterPro" id="IPR006680">
    <property type="entry name" value="Amidohydro-rel"/>
</dbReference>